<sequence>MRLSSCFIILARNSCQPTFFTLIFKLVINPGEPLTSEELQPVLIVRQREDVGRRSRPIDQRRRERMQTLGRPSRLLAGRLRPDSSPWIRQETARNQSRILRQNRRRQSVY</sequence>
<reference evidence="2 3" key="1">
    <citation type="submission" date="2020-02" db="EMBL/GenBank/DDBJ databases">
        <authorList>
            <person name="Ferguson B K."/>
        </authorList>
    </citation>
    <scope>NUCLEOTIDE SEQUENCE [LARGE SCALE GENOMIC DNA]</scope>
</reference>
<evidence type="ECO:0000313" key="2">
    <source>
        <dbReference type="EMBL" id="CAB0006777.1"/>
    </source>
</evidence>
<evidence type="ECO:0000256" key="1">
    <source>
        <dbReference type="SAM" id="MobiDB-lite"/>
    </source>
</evidence>
<name>A0A6H5GRM7_9HEMI</name>
<feature type="compositionally biased region" description="Basic residues" evidence="1">
    <location>
        <begin position="101"/>
        <end position="110"/>
    </location>
</feature>
<gene>
    <name evidence="2" type="ORF">NTEN_LOCUS12254</name>
</gene>
<dbReference type="AlphaFoldDB" id="A0A6H5GRM7"/>
<feature type="compositionally biased region" description="Basic and acidic residues" evidence="1">
    <location>
        <begin position="50"/>
        <end position="66"/>
    </location>
</feature>
<dbReference type="Proteomes" id="UP000479000">
    <property type="component" value="Unassembled WGS sequence"/>
</dbReference>
<evidence type="ECO:0000313" key="3">
    <source>
        <dbReference type="Proteomes" id="UP000479000"/>
    </source>
</evidence>
<proteinExistence type="predicted"/>
<protein>
    <submittedName>
        <fullName evidence="2">Uncharacterized protein</fullName>
    </submittedName>
</protein>
<keyword evidence="3" id="KW-1185">Reference proteome</keyword>
<organism evidence="2 3">
    <name type="scientific">Nesidiocoris tenuis</name>
    <dbReference type="NCBI Taxonomy" id="355587"/>
    <lineage>
        <taxon>Eukaryota</taxon>
        <taxon>Metazoa</taxon>
        <taxon>Ecdysozoa</taxon>
        <taxon>Arthropoda</taxon>
        <taxon>Hexapoda</taxon>
        <taxon>Insecta</taxon>
        <taxon>Pterygota</taxon>
        <taxon>Neoptera</taxon>
        <taxon>Paraneoptera</taxon>
        <taxon>Hemiptera</taxon>
        <taxon>Heteroptera</taxon>
        <taxon>Panheteroptera</taxon>
        <taxon>Cimicomorpha</taxon>
        <taxon>Miridae</taxon>
        <taxon>Dicyphina</taxon>
        <taxon>Nesidiocoris</taxon>
    </lineage>
</organism>
<feature type="region of interest" description="Disordered" evidence="1">
    <location>
        <begin position="50"/>
        <end position="110"/>
    </location>
</feature>
<accession>A0A6H5GRM7</accession>
<dbReference type="EMBL" id="CADCXU010018403">
    <property type="protein sequence ID" value="CAB0006777.1"/>
    <property type="molecule type" value="Genomic_DNA"/>
</dbReference>